<organism evidence="3 4">
    <name type="scientific">Elaphomyces granulatus</name>
    <dbReference type="NCBI Taxonomy" id="519963"/>
    <lineage>
        <taxon>Eukaryota</taxon>
        <taxon>Fungi</taxon>
        <taxon>Dikarya</taxon>
        <taxon>Ascomycota</taxon>
        <taxon>Pezizomycotina</taxon>
        <taxon>Eurotiomycetes</taxon>
        <taxon>Eurotiomycetidae</taxon>
        <taxon>Eurotiales</taxon>
        <taxon>Elaphomycetaceae</taxon>
        <taxon>Elaphomyces</taxon>
    </lineage>
</organism>
<sequence length="930" mass="104523">MSMVAEEHGNGRGNMVHSDLDVDLALGTELESDDSTDDESLSSEKSGSEYHPALLEQPDEEHRAFQALSRPVAGSYHSVSRRQIDKMETAERPLSNRRLSLLDLPVDILKEIIKEITHMNDLASLALTCSALHSLAIPHIYSRFDIVWPDTTAASDHPTGVDALSYGLATLVMGEGVFSESLLRPRLSSSAGCCSHCGCDTRHHQATLLRSPKADREQKLRRGNYYAQYTRKFSVGNGPFVWVHEYSITKETGKMLGTLVALAVARMVNLESFIWDMPTGVLRDVWTALASLADRPGHECRLERVWVRWHDNSENRTSRAISPAAMPMQSIFPPNPALSLSHRYSHVEYPTFSVLPPLKSLSVLDIDEPSYLEEMGVLIERSRDRLRELRIGIACKPPLPDWSQALDDRPTEQDALESTTPGWPRFGGVLSILLSKASNGREIPLDKDRNGKTQVISSKSTSMTTQNSDGASTVIGVQSLEQVHVSTEFTQSVSHLNMEQPPSSLLENMSLEDRNLVPATVAHMGNVVEQSASPSIEESKSQPLSYSTANATSVAKSSPSDASWQDQKLKLDILELEEVALSIPVILRALDWRLLTTLTILRCENNEHLWRALRRQYSPSDSTHPVSESHQQHDSSRERKEIFRGDYPLKIKHLHTDVVSPYLILFLKEAIAPNSLESIFLQECTMYESFVPIEAIYHHVIRRQRASLKKILIDSTRRPQLDMRSVNFHKWMFTREMLSFVTSGRMPQLRELGMAIGYKDWHFFLQRLPYVSRLRALYLPHIDDRALRNNMEPKELALQILDVVTLRPEIKICYIGMETKCFEILESETKGKRNSFDDVDGSQDDGAAGSDDGNDAPEVNDDEQDAEGPGSGDNHDDIYSGTSSLGGDDYSDEDEKNGLGFNKSKITFKLREILFYDDKISIFKARHGKI</sequence>
<keyword evidence="4" id="KW-1185">Reference proteome</keyword>
<feature type="compositionally biased region" description="Acidic residues" evidence="1">
    <location>
        <begin position="852"/>
        <end position="866"/>
    </location>
</feature>
<feature type="compositionally biased region" description="Polar residues" evidence="1">
    <location>
        <begin position="618"/>
        <end position="629"/>
    </location>
</feature>
<feature type="region of interest" description="Disordered" evidence="1">
    <location>
        <begin position="402"/>
        <end position="421"/>
    </location>
</feature>
<evidence type="ECO:0000313" key="4">
    <source>
        <dbReference type="Proteomes" id="UP000243515"/>
    </source>
</evidence>
<proteinExistence type="predicted"/>
<feature type="compositionally biased region" description="Basic and acidic residues" evidence="1">
    <location>
        <begin position="1"/>
        <end position="10"/>
    </location>
</feature>
<reference evidence="3 4" key="1">
    <citation type="journal article" date="2015" name="Environ. Microbiol.">
        <title>Metagenome sequence of Elaphomyces granulatus from sporocarp tissue reveals Ascomycota ectomycorrhizal fingerprints of genome expansion and a Proteobacteria-rich microbiome.</title>
        <authorList>
            <person name="Quandt C.A."/>
            <person name="Kohler A."/>
            <person name="Hesse C.N."/>
            <person name="Sharpton T.J."/>
            <person name="Martin F."/>
            <person name="Spatafora J.W."/>
        </authorList>
    </citation>
    <scope>NUCLEOTIDE SEQUENCE [LARGE SCALE GENOMIC DNA]</scope>
    <source>
        <strain evidence="3 4">OSC145934</strain>
    </source>
</reference>
<feature type="compositionally biased region" description="Acidic residues" evidence="1">
    <location>
        <begin position="30"/>
        <end position="41"/>
    </location>
</feature>
<dbReference type="PROSITE" id="PS50181">
    <property type="entry name" value="FBOX"/>
    <property type="match status" value="1"/>
</dbReference>
<feature type="compositionally biased region" description="Basic and acidic residues" evidence="1">
    <location>
        <begin position="630"/>
        <end position="639"/>
    </location>
</feature>
<feature type="region of interest" description="Disordered" evidence="1">
    <location>
        <begin position="442"/>
        <end position="469"/>
    </location>
</feature>
<feature type="region of interest" description="Disordered" evidence="1">
    <location>
        <begin position="833"/>
        <end position="900"/>
    </location>
</feature>
<evidence type="ECO:0000313" key="3">
    <source>
        <dbReference type="EMBL" id="OXV10732.1"/>
    </source>
</evidence>
<dbReference type="OrthoDB" id="3199516at2759"/>
<protein>
    <recommendedName>
        <fullName evidence="2">F-box domain-containing protein</fullName>
    </recommendedName>
</protein>
<feature type="compositionally biased region" description="Polar residues" evidence="1">
    <location>
        <begin position="452"/>
        <end position="469"/>
    </location>
</feature>
<gene>
    <name evidence="3" type="ORF">Egran_01507</name>
</gene>
<evidence type="ECO:0000259" key="2">
    <source>
        <dbReference type="PROSITE" id="PS50181"/>
    </source>
</evidence>
<name>A0A232M2Z7_9EURO</name>
<evidence type="ECO:0000256" key="1">
    <source>
        <dbReference type="SAM" id="MobiDB-lite"/>
    </source>
</evidence>
<feature type="region of interest" description="Disordered" evidence="1">
    <location>
        <begin position="618"/>
        <end position="639"/>
    </location>
</feature>
<accession>A0A232M2Z7</accession>
<dbReference type="EMBL" id="NPHW01002795">
    <property type="protein sequence ID" value="OXV10732.1"/>
    <property type="molecule type" value="Genomic_DNA"/>
</dbReference>
<dbReference type="AlphaFoldDB" id="A0A232M2Z7"/>
<comment type="caution">
    <text evidence="3">The sequence shown here is derived from an EMBL/GenBank/DDBJ whole genome shotgun (WGS) entry which is preliminary data.</text>
</comment>
<feature type="region of interest" description="Disordered" evidence="1">
    <location>
        <begin position="1"/>
        <end position="51"/>
    </location>
</feature>
<feature type="domain" description="F-box" evidence="2">
    <location>
        <begin position="98"/>
        <end position="151"/>
    </location>
</feature>
<dbReference type="Proteomes" id="UP000243515">
    <property type="component" value="Unassembled WGS sequence"/>
</dbReference>
<dbReference type="InterPro" id="IPR001810">
    <property type="entry name" value="F-box_dom"/>
</dbReference>